<dbReference type="InterPro" id="IPR018485">
    <property type="entry name" value="FGGY_C"/>
</dbReference>
<feature type="domain" description="Carbohydrate kinase FGGY N-terminal" evidence="4">
    <location>
        <begin position="10"/>
        <end position="262"/>
    </location>
</feature>
<dbReference type="OrthoDB" id="9805576at2"/>
<dbReference type="CDD" id="cd07770">
    <property type="entry name" value="ASKHA_NBD_FGGY_GntK"/>
    <property type="match status" value="1"/>
</dbReference>
<protein>
    <submittedName>
        <fullName evidence="6">Pentulose/hexulose kinase</fullName>
    </submittedName>
</protein>
<proteinExistence type="inferred from homology"/>
<reference evidence="7" key="1">
    <citation type="submission" date="2012-01" db="EMBL/GenBank/DDBJ databases">
        <title>Complete sequence of chromosome of Thermobacillus composti KWC4.</title>
        <authorList>
            <person name="Lucas S."/>
            <person name="Han J."/>
            <person name="Lapidus A."/>
            <person name="Cheng J.-F."/>
            <person name="Goodwin L."/>
            <person name="Pitluck S."/>
            <person name="Peters L."/>
            <person name="Ovchinnikova G."/>
            <person name="Teshima H."/>
            <person name="Detter J.C."/>
            <person name="Han C."/>
            <person name="Tapia R."/>
            <person name="Land M."/>
            <person name="Hauser L."/>
            <person name="Kyrpides N."/>
            <person name="Ivanova N."/>
            <person name="Pagani I."/>
            <person name="Anderson I."/>
            <person name="Woyke T."/>
        </authorList>
    </citation>
    <scope>NUCLEOTIDE SEQUENCE [LARGE SCALE GENOMIC DNA]</scope>
    <source>
        <strain evidence="7">DSM 18247 / JCM 13945 / KWC4</strain>
    </source>
</reference>
<dbReference type="eggNOG" id="COG1070">
    <property type="taxonomic scope" value="Bacteria"/>
</dbReference>
<dbReference type="RefSeq" id="WP_015255096.1">
    <property type="nucleotide sequence ID" value="NC_019897.1"/>
</dbReference>
<dbReference type="PANTHER" id="PTHR43095">
    <property type="entry name" value="SUGAR KINASE"/>
    <property type="match status" value="1"/>
</dbReference>
<sequence>MSDSGLGRKIVLAVDLGTTSAKVLAIDAGSLAGGGRAVIAARAEREYPLLSQEPGYAEQDPDRIAEAAAEAVREAADAAGCGPEGVLAVAFSTAMHSLVVTDGDGEALTRVLTWADLRAAGHARKLRGSEEAADLPSRTGVPLHAMTPLAKLLWLRERQPELFASAGRFIGIKEYVLERWFGRPVPMDESTAGGTGFYNLHERNWDDKAMRIAGIGPERLPELRASTHVLRGLRPETAAKLGLNPGVPFVLGAADGPLANLGGGALEPGVASMTIGTSGAVRVAVRRPAADPHGRLFCYPLAEGWWIAGGPVNSGGVVFRWMRDKLAPDLSGGDDGYARLVELAMEAPPGAGGLLFLPHLSGERAPHWDERARGTFIGLSLEHDRRHMLRAGLEGIVLHLRSVADALAGLAGELREIRVSGGFARSAALRQLIADILGRPVVRTDSEDASGVGAARLALHALGLLPDPAASASAVTDRCDPNPELVPVYDRIHGMFKRLYERVSDTFVELDAFRSGG</sequence>
<dbReference type="STRING" id="717605.Theco_2234"/>
<accession>L0EEZ0</accession>
<comment type="similarity">
    <text evidence="1">Belongs to the FGGY kinase family.</text>
</comment>
<keyword evidence="7" id="KW-1185">Reference proteome</keyword>
<evidence type="ECO:0000313" key="7">
    <source>
        <dbReference type="Proteomes" id="UP000010795"/>
    </source>
</evidence>
<dbReference type="InterPro" id="IPR043129">
    <property type="entry name" value="ATPase_NBD"/>
</dbReference>
<dbReference type="EMBL" id="CP003255">
    <property type="protein sequence ID" value="AGA58352.1"/>
    <property type="molecule type" value="Genomic_DNA"/>
</dbReference>
<dbReference type="Pfam" id="PF00370">
    <property type="entry name" value="FGGY_N"/>
    <property type="match status" value="1"/>
</dbReference>
<dbReference type="InterPro" id="IPR018484">
    <property type="entry name" value="FGGY_N"/>
</dbReference>
<keyword evidence="3 6" id="KW-0418">Kinase</keyword>
<dbReference type="InterPro" id="IPR000577">
    <property type="entry name" value="Carb_kinase_FGGY"/>
</dbReference>
<dbReference type="Pfam" id="PF02782">
    <property type="entry name" value="FGGY_C"/>
    <property type="match status" value="1"/>
</dbReference>
<dbReference type="Gene3D" id="3.30.420.40">
    <property type="match status" value="2"/>
</dbReference>
<dbReference type="GO" id="GO:0016301">
    <property type="term" value="F:kinase activity"/>
    <property type="evidence" value="ECO:0007669"/>
    <property type="project" value="UniProtKB-KW"/>
</dbReference>
<organism evidence="6 7">
    <name type="scientific">Thermobacillus composti (strain DSM 18247 / JCM 13945 / KWC4)</name>
    <dbReference type="NCBI Taxonomy" id="717605"/>
    <lineage>
        <taxon>Bacteria</taxon>
        <taxon>Bacillati</taxon>
        <taxon>Bacillota</taxon>
        <taxon>Bacilli</taxon>
        <taxon>Bacillales</taxon>
        <taxon>Paenibacillaceae</taxon>
        <taxon>Thermobacillus</taxon>
    </lineage>
</organism>
<dbReference type="AlphaFoldDB" id="L0EEZ0"/>
<dbReference type="SUPFAM" id="SSF53067">
    <property type="entry name" value="Actin-like ATPase domain"/>
    <property type="match status" value="2"/>
</dbReference>
<dbReference type="HOGENOM" id="CLU_009281_3_2_9"/>
<dbReference type="GO" id="GO:0005975">
    <property type="term" value="P:carbohydrate metabolic process"/>
    <property type="evidence" value="ECO:0007669"/>
    <property type="project" value="InterPro"/>
</dbReference>
<evidence type="ECO:0000256" key="1">
    <source>
        <dbReference type="ARBA" id="ARBA00009156"/>
    </source>
</evidence>
<feature type="domain" description="Carbohydrate kinase FGGY C-terminal" evidence="5">
    <location>
        <begin position="272"/>
        <end position="461"/>
    </location>
</feature>
<evidence type="ECO:0000313" key="6">
    <source>
        <dbReference type="EMBL" id="AGA58352.1"/>
    </source>
</evidence>
<gene>
    <name evidence="6" type="ordered locus">Theco_2234</name>
</gene>
<evidence type="ECO:0000259" key="4">
    <source>
        <dbReference type="Pfam" id="PF00370"/>
    </source>
</evidence>
<name>L0EEZ0_THECK</name>
<dbReference type="Proteomes" id="UP000010795">
    <property type="component" value="Chromosome"/>
</dbReference>
<evidence type="ECO:0000256" key="3">
    <source>
        <dbReference type="ARBA" id="ARBA00022777"/>
    </source>
</evidence>
<dbReference type="PIRSF" id="PIRSF000538">
    <property type="entry name" value="GlpK"/>
    <property type="match status" value="1"/>
</dbReference>
<keyword evidence="2" id="KW-0808">Transferase</keyword>
<evidence type="ECO:0000256" key="2">
    <source>
        <dbReference type="ARBA" id="ARBA00022679"/>
    </source>
</evidence>
<dbReference type="PANTHER" id="PTHR43095:SF2">
    <property type="entry name" value="GLUCONOKINASE"/>
    <property type="match status" value="1"/>
</dbReference>
<evidence type="ECO:0000259" key="5">
    <source>
        <dbReference type="Pfam" id="PF02782"/>
    </source>
</evidence>
<dbReference type="KEGG" id="tco:Theco_2234"/>
<dbReference type="InterPro" id="IPR050406">
    <property type="entry name" value="FGGY_Carb_Kinase"/>
</dbReference>